<sequence>VDNDTNGNPLECEFDSNDNYEPEHWWYVTVTSNYANDNIPAEEYVVYRNAHNIYDGTANFSDEAGRIQYDCEIEMFYLPNEEDGTESIYLDHPVVGVSWIGANIYANYFGWELPTIDQWKVAAGESWLYPWTDNTNINENYANYDNDNTSEVKYYNGLGELNLSLSAYGLYDMAGNVWEYTSTPTGTDAYIKTGGSFDSEFNQLEIGYIAYALWEHVSYNTGFRCVANN</sequence>
<dbReference type="EMBL" id="UINC01229132">
    <property type="protein sequence ID" value="SVE60727.1"/>
    <property type="molecule type" value="Genomic_DNA"/>
</dbReference>
<evidence type="ECO:0000259" key="1">
    <source>
        <dbReference type="Pfam" id="PF03781"/>
    </source>
</evidence>
<protein>
    <recommendedName>
        <fullName evidence="1">Sulfatase-modifying factor enzyme-like domain-containing protein</fullName>
    </recommendedName>
</protein>
<gene>
    <name evidence="2" type="ORF">METZ01_LOCUS513581</name>
</gene>
<dbReference type="SUPFAM" id="SSF56436">
    <property type="entry name" value="C-type lectin-like"/>
    <property type="match status" value="1"/>
</dbReference>
<dbReference type="GO" id="GO:0120147">
    <property type="term" value="F:formylglycine-generating oxidase activity"/>
    <property type="evidence" value="ECO:0007669"/>
    <property type="project" value="TreeGrafter"/>
</dbReference>
<dbReference type="PANTHER" id="PTHR23150">
    <property type="entry name" value="SULFATASE MODIFYING FACTOR 1, 2"/>
    <property type="match status" value="1"/>
</dbReference>
<name>A0A383EV24_9ZZZZ</name>
<accession>A0A383EV24</accession>
<dbReference type="AlphaFoldDB" id="A0A383EV24"/>
<dbReference type="InterPro" id="IPR005532">
    <property type="entry name" value="SUMF_dom"/>
</dbReference>
<dbReference type="InterPro" id="IPR016187">
    <property type="entry name" value="CTDL_fold"/>
</dbReference>
<dbReference type="Gene3D" id="3.90.1580.10">
    <property type="entry name" value="paralog of FGE (formylglycine-generating enzyme)"/>
    <property type="match status" value="1"/>
</dbReference>
<feature type="domain" description="Sulfatase-modifying factor enzyme-like" evidence="1">
    <location>
        <begin position="80"/>
        <end position="186"/>
    </location>
</feature>
<dbReference type="PANTHER" id="PTHR23150:SF19">
    <property type="entry name" value="FORMYLGLYCINE-GENERATING ENZYME"/>
    <property type="match status" value="1"/>
</dbReference>
<dbReference type="InterPro" id="IPR051043">
    <property type="entry name" value="Sulfatase_Mod_Factor_Kinase"/>
</dbReference>
<organism evidence="2">
    <name type="scientific">marine metagenome</name>
    <dbReference type="NCBI Taxonomy" id="408172"/>
    <lineage>
        <taxon>unclassified sequences</taxon>
        <taxon>metagenomes</taxon>
        <taxon>ecological metagenomes</taxon>
    </lineage>
</organism>
<dbReference type="InterPro" id="IPR042095">
    <property type="entry name" value="SUMF_sf"/>
</dbReference>
<dbReference type="Pfam" id="PF03781">
    <property type="entry name" value="FGE-sulfatase"/>
    <property type="match status" value="1"/>
</dbReference>
<feature type="non-terminal residue" evidence="2">
    <location>
        <position position="1"/>
    </location>
</feature>
<evidence type="ECO:0000313" key="2">
    <source>
        <dbReference type="EMBL" id="SVE60727.1"/>
    </source>
</evidence>
<proteinExistence type="predicted"/>
<reference evidence="2" key="1">
    <citation type="submission" date="2018-05" db="EMBL/GenBank/DDBJ databases">
        <authorList>
            <person name="Lanie J.A."/>
            <person name="Ng W.-L."/>
            <person name="Kazmierczak K.M."/>
            <person name="Andrzejewski T.M."/>
            <person name="Davidsen T.M."/>
            <person name="Wayne K.J."/>
            <person name="Tettelin H."/>
            <person name="Glass J.I."/>
            <person name="Rusch D."/>
            <person name="Podicherti R."/>
            <person name="Tsui H.-C.T."/>
            <person name="Winkler M.E."/>
        </authorList>
    </citation>
    <scope>NUCLEOTIDE SEQUENCE</scope>
</reference>
<feature type="non-terminal residue" evidence="2">
    <location>
        <position position="229"/>
    </location>
</feature>